<dbReference type="EMBL" id="BQKA01000018">
    <property type="protein sequence ID" value="GJM50014.1"/>
    <property type="molecule type" value="Genomic_DNA"/>
</dbReference>
<keyword evidence="1" id="KW-0175">Coiled coil</keyword>
<protein>
    <submittedName>
        <fullName evidence="2">Uncharacterized protein</fullName>
    </submittedName>
</protein>
<feature type="coiled-coil region" evidence="1">
    <location>
        <begin position="26"/>
        <end position="53"/>
    </location>
</feature>
<dbReference type="EMBL" id="BQKB01000051">
    <property type="protein sequence ID" value="GJM53885.1"/>
    <property type="molecule type" value="Genomic_DNA"/>
</dbReference>
<keyword evidence="5" id="KW-1185">Reference proteome</keyword>
<evidence type="ECO:0000313" key="2">
    <source>
        <dbReference type="EMBL" id="GJM50014.1"/>
    </source>
</evidence>
<evidence type="ECO:0000313" key="4">
    <source>
        <dbReference type="Proteomes" id="UP001207736"/>
    </source>
</evidence>
<dbReference type="AlphaFoldDB" id="A0AAV5ATX0"/>
<evidence type="ECO:0000313" key="5">
    <source>
        <dbReference type="Proteomes" id="UP001208692"/>
    </source>
</evidence>
<dbReference type="Proteomes" id="UP001208692">
    <property type="component" value="Unassembled WGS sequence"/>
</dbReference>
<dbReference type="Proteomes" id="UP001207736">
    <property type="component" value="Unassembled WGS sequence"/>
</dbReference>
<organism evidence="2 4">
    <name type="scientific">Capnocytophaga catalasegens</name>
    <dbReference type="NCBI Taxonomy" id="1004260"/>
    <lineage>
        <taxon>Bacteria</taxon>
        <taxon>Pseudomonadati</taxon>
        <taxon>Bacteroidota</taxon>
        <taxon>Flavobacteriia</taxon>
        <taxon>Flavobacteriales</taxon>
        <taxon>Flavobacteriaceae</taxon>
        <taxon>Capnocytophaga</taxon>
    </lineage>
</organism>
<comment type="caution">
    <text evidence="2">The sequence shown here is derived from an EMBL/GenBank/DDBJ whole genome shotgun (WGS) entry which is preliminary data.</text>
</comment>
<evidence type="ECO:0000313" key="3">
    <source>
        <dbReference type="EMBL" id="GJM53885.1"/>
    </source>
</evidence>
<gene>
    <name evidence="2" type="ORF">RCZ15_09890</name>
    <name evidence="3" type="ORF">RCZ16_22010</name>
</gene>
<accession>A0AAV5ATX0</accession>
<proteinExistence type="predicted"/>
<sequence>MKKTIFFLSVMLAGSLTIHLFSVEKISKQTEIIKQTETENKQLKQELSNQKQISFLLQKKNDSLVNVWKETSKEKIIEKIKIKNNEKYIHYLNSVLDEQLRIFAENLEQERTNYNHWQRHTNSDNNQ</sequence>
<evidence type="ECO:0000256" key="1">
    <source>
        <dbReference type="SAM" id="Coils"/>
    </source>
</evidence>
<name>A0AAV5ATX0_9FLAO</name>
<reference evidence="2 5" key="1">
    <citation type="submission" date="2021-11" db="EMBL/GenBank/DDBJ databases">
        <title>Draft genome sequence of Capnocytophaga sp. strain KC07075 isolated from cat oral cavity.</title>
        <authorList>
            <person name="Suzuki M."/>
            <person name="Imaoka K."/>
            <person name="Kimura M."/>
            <person name="Morikawa S."/>
            <person name="Maeda K."/>
        </authorList>
    </citation>
    <scope>NUCLEOTIDE SEQUENCE</scope>
    <source>
        <strain evidence="2">KC07075</strain>
        <strain evidence="3 5">KC07079</strain>
    </source>
</reference>